<dbReference type="OrthoDB" id="9795573at2"/>
<dbReference type="EMBL" id="FOCO01000093">
    <property type="protein sequence ID" value="SEO31340.1"/>
    <property type="molecule type" value="Genomic_DNA"/>
</dbReference>
<dbReference type="Proteomes" id="UP000183002">
    <property type="component" value="Unassembled WGS sequence"/>
</dbReference>
<gene>
    <name evidence="2" type="ORF">SAMN05216227_10932</name>
</gene>
<keyword evidence="1" id="KW-0238">DNA-binding</keyword>
<evidence type="ECO:0000256" key="1">
    <source>
        <dbReference type="ARBA" id="ARBA00023125"/>
    </source>
</evidence>
<evidence type="ECO:0008006" key="4">
    <source>
        <dbReference type="Google" id="ProtNLM"/>
    </source>
</evidence>
<name>A0A1H8NP21_9RHOB</name>
<dbReference type="InterPro" id="IPR011010">
    <property type="entry name" value="DNA_brk_join_enz"/>
</dbReference>
<accession>A0A1H8NP21</accession>
<keyword evidence="3" id="KW-1185">Reference proteome</keyword>
<proteinExistence type="predicted"/>
<sequence length="128" mass="14343">MISSALADRQGSSQNEEGIVFTGLYTAYEEKGVLIKDAGPRDAPEITLRVALEQHVTKALDPRQRNVSAEKATGYADMLRLHVPRWLDMPITDITRQMINEKIKAMANKPTTASFLLRTLSAVYGRRR</sequence>
<evidence type="ECO:0000313" key="3">
    <source>
        <dbReference type="Proteomes" id="UP000183002"/>
    </source>
</evidence>
<dbReference type="Gene3D" id="1.10.150.130">
    <property type="match status" value="1"/>
</dbReference>
<organism evidence="2 3">
    <name type="scientific">Pseudorhodobacter antarcticus</name>
    <dbReference type="NCBI Taxonomy" id="1077947"/>
    <lineage>
        <taxon>Bacteria</taxon>
        <taxon>Pseudomonadati</taxon>
        <taxon>Pseudomonadota</taxon>
        <taxon>Alphaproteobacteria</taxon>
        <taxon>Rhodobacterales</taxon>
        <taxon>Paracoccaceae</taxon>
        <taxon>Pseudorhodobacter</taxon>
    </lineage>
</organism>
<reference evidence="2 3" key="1">
    <citation type="submission" date="2016-10" db="EMBL/GenBank/DDBJ databases">
        <authorList>
            <person name="de Groot N.N."/>
        </authorList>
    </citation>
    <scope>NUCLEOTIDE SEQUENCE [LARGE SCALE GENOMIC DNA]</scope>
    <source>
        <strain evidence="2 3">CGMCC 1.10836</strain>
    </source>
</reference>
<dbReference type="InterPro" id="IPR010998">
    <property type="entry name" value="Integrase_recombinase_N"/>
</dbReference>
<protein>
    <recommendedName>
        <fullName evidence="4">Core-binding (CB) domain-containing protein</fullName>
    </recommendedName>
</protein>
<dbReference type="SUPFAM" id="SSF56349">
    <property type="entry name" value="DNA breaking-rejoining enzymes"/>
    <property type="match status" value="1"/>
</dbReference>
<dbReference type="AlphaFoldDB" id="A0A1H8NP21"/>
<evidence type="ECO:0000313" key="2">
    <source>
        <dbReference type="EMBL" id="SEO31340.1"/>
    </source>
</evidence>
<dbReference type="GO" id="GO:0003677">
    <property type="term" value="F:DNA binding"/>
    <property type="evidence" value="ECO:0007669"/>
    <property type="project" value="UniProtKB-KW"/>
</dbReference>
<dbReference type="RefSeq" id="WP_050519436.1">
    <property type="nucleotide sequence ID" value="NZ_FOCO01000093.1"/>
</dbReference>